<name>A0A2N9AZH9_METEX</name>
<evidence type="ECO:0000313" key="2">
    <source>
        <dbReference type="Proteomes" id="UP000233769"/>
    </source>
</evidence>
<protein>
    <submittedName>
        <fullName evidence="1">Uncharacterized protein</fullName>
    </submittedName>
</protein>
<dbReference type="EMBL" id="LT962688">
    <property type="protein sequence ID" value="SOR32720.1"/>
    <property type="molecule type" value="Genomic_DNA"/>
</dbReference>
<dbReference type="AlphaFoldDB" id="A0A2N9AZH9"/>
<proteinExistence type="predicted"/>
<evidence type="ECO:0000313" key="1">
    <source>
        <dbReference type="EMBL" id="SOR32720.1"/>
    </source>
</evidence>
<sequence length="112" mass="11524">MRLSATCRAGTIGGELTFLLRPGLIVGEKPGSQELGTLLAHASTSHKPAVLILDVPEAGVFDPGDDASRHLAVDQNCEGAGLTVRCEAVGLHCDLPQAACRLSAKSSGTSPY</sequence>
<organism evidence="1 2">
    <name type="scientific">Methylorubrum extorquens</name>
    <name type="common">Methylobacterium dichloromethanicum</name>
    <name type="synonym">Methylobacterium extorquens</name>
    <dbReference type="NCBI Taxonomy" id="408"/>
    <lineage>
        <taxon>Bacteria</taxon>
        <taxon>Pseudomonadati</taxon>
        <taxon>Pseudomonadota</taxon>
        <taxon>Alphaproteobacteria</taxon>
        <taxon>Hyphomicrobiales</taxon>
        <taxon>Methylobacteriaceae</taxon>
        <taxon>Methylorubrum</taxon>
    </lineage>
</organism>
<reference evidence="2" key="1">
    <citation type="submission" date="2017-10" db="EMBL/GenBank/DDBJ databases">
        <authorList>
            <person name="Regsiter A."/>
            <person name="William W."/>
        </authorList>
    </citation>
    <scope>NUCLEOTIDE SEQUENCE [LARGE SCALE GENOMIC DNA]</scope>
</reference>
<dbReference type="Proteomes" id="UP000233769">
    <property type="component" value="Chromosome tk0001"/>
</dbReference>
<gene>
    <name evidence="1" type="ORF">TK0001_6161</name>
</gene>
<accession>A0A2N9AZH9</accession>